<sequence>MNDLQIAEQLQASYGLFAPIRTHFRGPGVERGGCPRHGMHAVYAKKYGEHLATIYPGISSIGVESSFESSQLPAIMAALAALREVLLANLAHRIVEYAQASKPYILPAYLRSIELALEHFAKRYPEQLAALDAIFCVAGGEGFRDLIVFHGGHLLEQAKAGALWTNIDMYSLVDLHDRETAEGLQKFEVWCLGGDLAKAVLAEFQKAALMLATQGWQPQPLTKELALLPVDLNRHFGQMVRNLLHTALSQYVLG</sequence>
<comment type="caution">
    <text evidence="1">The sequence shown here is derived from an EMBL/GenBank/DDBJ whole genome shotgun (WGS) entry which is preliminary data.</text>
</comment>
<protein>
    <submittedName>
        <fullName evidence="1">Uncharacterized protein</fullName>
    </submittedName>
</protein>
<dbReference type="EMBL" id="LGKP01000015">
    <property type="protein sequence ID" value="KPL88777.1"/>
    <property type="molecule type" value="Genomic_DNA"/>
</dbReference>
<dbReference type="RefSeq" id="WP_054534071.1">
    <property type="nucleotide sequence ID" value="NZ_LGKP01000015.1"/>
</dbReference>
<proteinExistence type="predicted"/>
<dbReference type="OrthoDB" id="9819173at2"/>
<evidence type="ECO:0000313" key="1">
    <source>
        <dbReference type="EMBL" id="KPL88777.1"/>
    </source>
</evidence>
<dbReference type="Proteomes" id="UP000050277">
    <property type="component" value="Unassembled WGS sequence"/>
</dbReference>
<gene>
    <name evidence="1" type="ORF">SE18_08795</name>
</gene>
<name>A0A0P6YEP2_9CHLR</name>
<organism evidence="1 2">
    <name type="scientific">Herpetosiphon geysericola</name>
    <dbReference type="NCBI Taxonomy" id="70996"/>
    <lineage>
        <taxon>Bacteria</taxon>
        <taxon>Bacillati</taxon>
        <taxon>Chloroflexota</taxon>
        <taxon>Chloroflexia</taxon>
        <taxon>Herpetosiphonales</taxon>
        <taxon>Herpetosiphonaceae</taxon>
        <taxon>Herpetosiphon</taxon>
    </lineage>
</organism>
<reference evidence="1 2" key="1">
    <citation type="submission" date="2015-07" db="EMBL/GenBank/DDBJ databases">
        <title>Whole genome sequence of Herpetosiphon geysericola DSM 7119.</title>
        <authorList>
            <person name="Hemp J."/>
            <person name="Ward L.M."/>
            <person name="Pace L.A."/>
            <person name="Fischer W.W."/>
        </authorList>
    </citation>
    <scope>NUCLEOTIDE SEQUENCE [LARGE SCALE GENOMIC DNA]</scope>
    <source>
        <strain evidence="1 2">DSM 7119</strain>
    </source>
</reference>
<keyword evidence="2" id="KW-1185">Reference proteome</keyword>
<accession>A0A0P6YEP2</accession>
<dbReference type="AlphaFoldDB" id="A0A0P6YEP2"/>
<evidence type="ECO:0000313" key="2">
    <source>
        <dbReference type="Proteomes" id="UP000050277"/>
    </source>
</evidence>